<reference evidence="2" key="1">
    <citation type="journal article" date="2023" name="Front. Plant Sci.">
        <title>Chromosomal-level genome assembly of Melastoma candidum provides insights into trichome evolution.</title>
        <authorList>
            <person name="Zhong Y."/>
            <person name="Wu W."/>
            <person name="Sun C."/>
            <person name="Zou P."/>
            <person name="Liu Y."/>
            <person name="Dai S."/>
            <person name="Zhou R."/>
        </authorList>
    </citation>
    <scope>NUCLEOTIDE SEQUENCE [LARGE SCALE GENOMIC DNA]</scope>
</reference>
<gene>
    <name evidence="1" type="ORF">MLD38_033399</name>
</gene>
<evidence type="ECO:0000313" key="1">
    <source>
        <dbReference type="EMBL" id="KAI4319849.1"/>
    </source>
</evidence>
<keyword evidence="2" id="KW-1185">Reference proteome</keyword>
<protein>
    <submittedName>
        <fullName evidence="1">Uncharacterized protein</fullName>
    </submittedName>
</protein>
<dbReference type="Proteomes" id="UP001057402">
    <property type="component" value="Chromosome 10"/>
</dbReference>
<evidence type="ECO:0000313" key="2">
    <source>
        <dbReference type="Proteomes" id="UP001057402"/>
    </source>
</evidence>
<accession>A0ACB9M8W4</accession>
<organism evidence="1 2">
    <name type="scientific">Melastoma candidum</name>
    <dbReference type="NCBI Taxonomy" id="119954"/>
    <lineage>
        <taxon>Eukaryota</taxon>
        <taxon>Viridiplantae</taxon>
        <taxon>Streptophyta</taxon>
        <taxon>Embryophyta</taxon>
        <taxon>Tracheophyta</taxon>
        <taxon>Spermatophyta</taxon>
        <taxon>Magnoliopsida</taxon>
        <taxon>eudicotyledons</taxon>
        <taxon>Gunneridae</taxon>
        <taxon>Pentapetalae</taxon>
        <taxon>rosids</taxon>
        <taxon>malvids</taxon>
        <taxon>Myrtales</taxon>
        <taxon>Melastomataceae</taxon>
        <taxon>Melastomatoideae</taxon>
        <taxon>Melastomateae</taxon>
        <taxon>Melastoma</taxon>
    </lineage>
</organism>
<name>A0ACB9M8W4_9MYRT</name>
<sequence length="90" mass="10208">MADSDHFSHRTPSTTPTATTINATTTSVDFADNGDQDMKPEFSEDEETLIIRMYNLVGRRWRLIAGRIPGRTAEEIEKFWTRRHPVGSIG</sequence>
<dbReference type="EMBL" id="CM042889">
    <property type="protein sequence ID" value="KAI4319849.1"/>
    <property type="molecule type" value="Genomic_DNA"/>
</dbReference>
<proteinExistence type="predicted"/>
<comment type="caution">
    <text evidence="1">The sequence shown here is derived from an EMBL/GenBank/DDBJ whole genome shotgun (WGS) entry which is preliminary data.</text>
</comment>